<accession>A0A077X3I8</accession>
<dbReference type="Pfam" id="PF09808">
    <property type="entry name" value="SNAPC1"/>
    <property type="match status" value="1"/>
</dbReference>
<gene>
    <name evidence="2" type="ORF">LRAMOSA06185</name>
</gene>
<sequence length="350" mass="40272">MINRHPSSVLDAADVVRIDRSQRGLLRPTIIHDVELLVTTFVAQENHDYTDFQRAWETLQFYLIHFGAIEEEDRPRYLQAFYDAGISYITSDQPSIKIAAIYTLYFIYYSQPECWKRFGIRVDQAMWCRLYEFYITGFTDSSSHEHGRAALAFKQMMTDGAFIFVVETALKPVNPFEIQEMQSESELIHTIEKWKGWRRSNDAASATIQPNQASQFKDLSDAYQRAKQLAITTTQAPVAAQHMLRRKTTVNERSRSVLQRILHSSSLGADENDFQKTLDNAARLLWRSRLKRLERKPMIFNAHNRQRAGSSQQKKKKRSQPQPAVADAADTQYTQQQTATSSSSSSVTSE</sequence>
<dbReference type="InterPro" id="IPR019188">
    <property type="entry name" value="SNAPC1"/>
</dbReference>
<protein>
    <submittedName>
        <fullName evidence="2">Uncharacterized protein</fullName>
    </submittedName>
</protein>
<evidence type="ECO:0000256" key="1">
    <source>
        <dbReference type="SAM" id="MobiDB-lite"/>
    </source>
</evidence>
<dbReference type="GO" id="GO:0042796">
    <property type="term" value="P:snRNA transcription by RNA polymerase III"/>
    <property type="evidence" value="ECO:0007669"/>
    <property type="project" value="TreeGrafter"/>
</dbReference>
<name>A0A077X3I8_9FUNG</name>
<dbReference type="GO" id="GO:0043565">
    <property type="term" value="F:sequence-specific DNA binding"/>
    <property type="evidence" value="ECO:0007669"/>
    <property type="project" value="TreeGrafter"/>
</dbReference>
<organism evidence="2">
    <name type="scientific">Lichtheimia ramosa</name>
    <dbReference type="NCBI Taxonomy" id="688394"/>
    <lineage>
        <taxon>Eukaryota</taxon>
        <taxon>Fungi</taxon>
        <taxon>Fungi incertae sedis</taxon>
        <taxon>Mucoromycota</taxon>
        <taxon>Mucoromycotina</taxon>
        <taxon>Mucoromycetes</taxon>
        <taxon>Mucorales</taxon>
        <taxon>Lichtheimiaceae</taxon>
        <taxon>Lichtheimia</taxon>
    </lineage>
</organism>
<dbReference type="PANTHER" id="PTHR15131:SF3">
    <property type="entry name" value="SNRNA-ACTIVATING PROTEIN COMPLEX SUBUNIT 1"/>
    <property type="match status" value="1"/>
</dbReference>
<evidence type="ECO:0000313" key="2">
    <source>
        <dbReference type="EMBL" id="CDS14014.1"/>
    </source>
</evidence>
<dbReference type="GO" id="GO:0042795">
    <property type="term" value="P:snRNA transcription by RNA polymerase II"/>
    <property type="evidence" value="ECO:0007669"/>
    <property type="project" value="TreeGrafter"/>
</dbReference>
<reference evidence="2" key="1">
    <citation type="journal article" date="2014" name="Genome Announc.">
        <title>De novo whole-genome sequence and genome annotation of Lichtheimia ramosa.</title>
        <authorList>
            <person name="Linde J."/>
            <person name="Schwartze V."/>
            <person name="Binder U."/>
            <person name="Lass-Florl C."/>
            <person name="Voigt K."/>
            <person name="Horn F."/>
        </authorList>
    </citation>
    <scope>NUCLEOTIDE SEQUENCE</scope>
    <source>
        <strain evidence="2">JMRC FSU:6197</strain>
    </source>
</reference>
<proteinExistence type="predicted"/>
<feature type="compositionally biased region" description="Low complexity" evidence="1">
    <location>
        <begin position="324"/>
        <end position="350"/>
    </location>
</feature>
<feature type="region of interest" description="Disordered" evidence="1">
    <location>
        <begin position="297"/>
        <end position="350"/>
    </location>
</feature>
<dbReference type="GO" id="GO:0019185">
    <property type="term" value="C:snRNA-activating protein complex"/>
    <property type="evidence" value="ECO:0007669"/>
    <property type="project" value="TreeGrafter"/>
</dbReference>
<dbReference type="OrthoDB" id="20127at2759"/>
<dbReference type="PANTHER" id="PTHR15131">
    <property type="entry name" value="SMALL NUCLEAR RNA ACTIVATING COMPLEX, POLYPEPTIDE 1"/>
    <property type="match status" value="1"/>
</dbReference>
<dbReference type="AlphaFoldDB" id="A0A077X3I8"/>
<dbReference type="EMBL" id="LK023385">
    <property type="protein sequence ID" value="CDS14014.1"/>
    <property type="molecule type" value="Genomic_DNA"/>
</dbReference>